<organism evidence="10 11">
    <name type="scientific">Lepisosteus oculatus</name>
    <name type="common">Spotted gar</name>
    <dbReference type="NCBI Taxonomy" id="7918"/>
    <lineage>
        <taxon>Eukaryota</taxon>
        <taxon>Metazoa</taxon>
        <taxon>Chordata</taxon>
        <taxon>Craniata</taxon>
        <taxon>Vertebrata</taxon>
        <taxon>Euteleostomi</taxon>
        <taxon>Actinopterygii</taxon>
        <taxon>Neopterygii</taxon>
        <taxon>Holostei</taxon>
        <taxon>Semionotiformes</taxon>
        <taxon>Lepisosteidae</taxon>
        <taxon>Lepisosteus</taxon>
    </lineage>
</organism>
<dbReference type="GO" id="GO:0007186">
    <property type="term" value="P:G protein-coupled receptor signaling pathway"/>
    <property type="evidence" value="ECO:0007669"/>
    <property type="project" value="InterPro"/>
</dbReference>
<keyword evidence="3" id="KW-0716">Sensory transduction</keyword>
<feature type="transmembrane region" description="Helical" evidence="8">
    <location>
        <begin position="118"/>
        <end position="138"/>
    </location>
</feature>
<dbReference type="Proteomes" id="UP000018468">
    <property type="component" value="Unassembled WGS sequence"/>
</dbReference>
<evidence type="ECO:0000313" key="10">
    <source>
        <dbReference type="Ensembl" id="ENSLOCP00000000666.1"/>
    </source>
</evidence>
<dbReference type="SUPFAM" id="SSF81321">
    <property type="entry name" value="Family A G protein-coupled receptor-like"/>
    <property type="match status" value="1"/>
</dbReference>
<feature type="transmembrane region" description="Helical" evidence="8">
    <location>
        <begin position="178"/>
        <end position="197"/>
    </location>
</feature>
<dbReference type="InterPro" id="IPR000725">
    <property type="entry name" value="Olfact_rcpt"/>
</dbReference>
<feature type="domain" description="G-protein coupled receptors family 1 profile" evidence="9">
    <location>
        <begin position="87"/>
        <end position="232"/>
    </location>
</feature>
<evidence type="ECO:0000256" key="1">
    <source>
        <dbReference type="ARBA" id="ARBA00004651"/>
    </source>
</evidence>
<dbReference type="Ensembl" id="ENSLOCT00000000669.1">
    <property type="protein sequence ID" value="ENSLOCP00000000666.1"/>
    <property type="gene ID" value="ENSLOCG00000000606.1"/>
</dbReference>
<reference evidence="11" key="1">
    <citation type="submission" date="2011-12" db="EMBL/GenBank/DDBJ databases">
        <title>The Draft Genome of Lepisosteus oculatus.</title>
        <authorList>
            <consortium name="The Broad Institute Genome Assembly &amp; Analysis Group"/>
            <consortium name="Computational R&amp;D Group"/>
            <consortium name="and Sequencing Platform"/>
            <person name="Di Palma F."/>
            <person name="Alfoldi J."/>
            <person name="Johnson J."/>
            <person name="Berlin A."/>
            <person name="Gnerre S."/>
            <person name="Jaffe D."/>
            <person name="MacCallum I."/>
            <person name="Young S."/>
            <person name="Walker B.J."/>
            <person name="Lander E.S."/>
            <person name="Lindblad-Toh K."/>
        </authorList>
    </citation>
    <scope>NUCLEOTIDE SEQUENCE [LARGE SCALE GENOMIC DNA]</scope>
</reference>
<evidence type="ECO:0000256" key="7">
    <source>
        <dbReference type="ARBA" id="ARBA00023224"/>
    </source>
</evidence>
<reference evidence="10" key="3">
    <citation type="submission" date="2025-09" db="UniProtKB">
        <authorList>
            <consortium name="Ensembl"/>
        </authorList>
    </citation>
    <scope>IDENTIFICATION</scope>
</reference>
<reference evidence="10" key="2">
    <citation type="submission" date="2025-08" db="UniProtKB">
        <authorList>
            <consortium name="Ensembl"/>
        </authorList>
    </citation>
    <scope>IDENTIFICATION</scope>
</reference>
<keyword evidence="5 8" id="KW-1133">Transmembrane helix</keyword>
<dbReference type="Pfam" id="PF13853">
    <property type="entry name" value="7tm_4"/>
    <property type="match status" value="1"/>
</dbReference>
<dbReference type="GO" id="GO:0005886">
    <property type="term" value="C:plasma membrane"/>
    <property type="evidence" value="ECO:0000318"/>
    <property type="project" value="GO_Central"/>
</dbReference>
<feature type="transmembrane region" description="Helical" evidence="8">
    <location>
        <begin position="209"/>
        <end position="234"/>
    </location>
</feature>
<keyword evidence="7" id="KW-0807">Transducer</keyword>
<keyword evidence="6 8" id="KW-0472">Membrane</keyword>
<evidence type="ECO:0000256" key="8">
    <source>
        <dbReference type="SAM" id="Phobius"/>
    </source>
</evidence>
<dbReference type="InterPro" id="IPR017452">
    <property type="entry name" value="GPCR_Rhodpsn_7TM"/>
</dbReference>
<evidence type="ECO:0000313" key="11">
    <source>
        <dbReference type="Proteomes" id="UP000018468"/>
    </source>
</evidence>
<dbReference type="GeneTree" id="ENSGT01140000282520"/>
<comment type="subcellular location">
    <subcellularLocation>
        <location evidence="1">Cell membrane</location>
        <topology evidence="1">Multi-pass membrane protein</topology>
    </subcellularLocation>
</comment>
<dbReference type="Gene3D" id="1.20.1070.10">
    <property type="entry name" value="Rhodopsin 7-helix transmembrane proteins"/>
    <property type="match status" value="1"/>
</dbReference>
<proteinExistence type="predicted"/>
<dbReference type="HOGENOM" id="CLU_012526_1_0_1"/>
<sequence length="260" mass="29744">QFIVFLFSSLKLEHYTKLFIIFLILFLVTFFSNFFILMLVILDNPAPHLLPSFPSCYQFFSGYDNTISLPSCFAQMYFYISLGAVEIFLVAAMAYVAVVKPHHYNIIINPKICIKMAAIAWMFGFLAPFLSVVFASSLKFCGSNRISHIVCDYPTVKSLACGDDYDYDYENYCHDCNIQYIPFIFVLCSYCRIVWAVTKMKTIESRKKAFSMCSSHVTVVFLYYVSAAMVFIGLRAEGIPHNVCIFFRAMCNCLTPLVNP</sequence>
<protein>
    <recommendedName>
        <fullName evidence="9">G-protein coupled receptors family 1 profile domain-containing protein</fullName>
    </recommendedName>
</protein>
<feature type="transmembrane region" description="Helical" evidence="8">
    <location>
        <begin position="18"/>
        <end position="42"/>
    </location>
</feature>
<keyword evidence="11" id="KW-1185">Reference proteome</keyword>
<evidence type="ECO:0000256" key="2">
    <source>
        <dbReference type="ARBA" id="ARBA00022475"/>
    </source>
</evidence>
<evidence type="ECO:0000256" key="4">
    <source>
        <dbReference type="ARBA" id="ARBA00022692"/>
    </source>
</evidence>
<dbReference type="GO" id="GO:0050911">
    <property type="term" value="P:detection of chemical stimulus involved in sensory perception of smell"/>
    <property type="evidence" value="ECO:0000318"/>
    <property type="project" value="GO_Central"/>
</dbReference>
<evidence type="ECO:0000256" key="5">
    <source>
        <dbReference type="ARBA" id="ARBA00022989"/>
    </source>
</evidence>
<evidence type="ECO:0000259" key="9">
    <source>
        <dbReference type="PROSITE" id="PS50262"/>
    </source>
</evidence>
<evidence type="ECO:0000256" key="6">
    <source>
        <dbReference type="ARBA" id="ARBA00023136"/>
    </source>
</evidence>
<keyword evidence="4 8" id="KW-0812">Transmembrane</keyword>
<dbReference type="GO" id="GO:0004984">
    <property type="term" value="F:olfactory receptor activity"/>
    <property type="evidence" value="ECO:0000318"/>
    <property type="project" value="GO_Central"/>
</dbReference>
<evidence type="ECO:0000256" key="3">
    <source>
        <dbReference type="ARBA" id="ARBA00022606"/>
    </source>
</evidence>
<accession>W5LX09</accession>
<keyword evidence="2" id="KW-1003">Cell membrane</keyword>
<dbReference type="eggNOG" id="ENOG502QVH7">
    <property type="taxonomic scope" value="Eukaryota"/>
</dbReference>
<dbReference type="PROSITE" id="PS50262">
    <property type="entry name" value="G_PROTEIN_RECEP_F1_2"/>
    <property type="match status" value="1"/>
</dbReference>
<dbReference type="InParanoid" id="W5LX09"/>
<dbReference type="OMA" id="RISHIVC"/>
<name>W5LX09_LEPOC</name>
<dbReference type="PANTHER" id="PTHR26453">
    <property type="entry name" value="OLFACTORY RECEPTOR"/>
    <property type="match status" value="1"/>
</dbReference>
<dbReference type="PRINTS" id="PR00245">
    <property type="entry name" value="OLFACTORYR"/>
</dbReference>
<feature type="transmembrane region" description="Helical" evidence="8">
    <location>
        <begin position="76"/>
        <end position="98"/>
    </location>
</feature>
<dbReference type="AlphaFoldDB" id="W5LX09"/>
<dbReference type="STRING" id="7918.ENSLOCP00000000666"/>